<protein>
    <submittedName>
        <fullName evidence="1">Uncharacterized protein</fullName>
    </submittedName>
</protein>
<sequence>LRLPSDALPEDSSLEISIKPPTFAANRAQGDRECVSGGHPNIHAETMPLPDLKLLELQWILHPVFALAGAAG</sequence>
<gene>
    <name evidence="1" type="ORF">ACJ72_08611</name>
</gene>
<dbReference type="OrthoDB" id="5416097at2759"/>
<evidence type="ECO:0000313" key="2">
    <source>
        <dbReference type="Proteomes" id="UP000091918"/>
    </source>
</evidence>
<keyword evidence="2" id="KW-1185">Reference proteome</keyword>
<organism evidence="1 2">
    <name type="scientific">Emergomyces africanus</name>
    <dbReference type="NCBI Taxonomy" id="1955775"/>
    <lineage>
        <taxon>Eukaryota</taxon>
        <taxon>Fungi</taxon>
        <taxon>Dikarya</taxon>
        <taxon>Ascomycota</taxon>
        <taxon>Pezizomycotina</taxon>
        <taxon>Eurotiomycetes</taxon>
        <taxon>Eurotiomycetidae</taxon>
        <taxon>Onygenales</taxon>
        <taxon>Ajellomycetaceae</taxon>
        <taxon>Emergomyces</taxon>
    </lineage>
</organism>
<evidence type="ECO:0000313" key="1">
    <source>
        <dbReference type="EMBL" id="OAX77094.1"/>
    </source>
</evidence>
<comment type="caution">
    <text evidence="1">The sequence shown here is derived from an EMBL/GenBank/DDBJ whole genome shotgun (WGS) entry which is preliminary data.</text>
</comment>
<dbReference type="EMBL" id="LGUA01003404">
    <property type="protein sequence ID" value="OAX77094.1"/>
    <property type="molecule type" value="Genomic_DNA"/>
</dbReference>
<dbReference type="Proteomes" id="UP000091918">
    <property type="component" value="Unassembled WGS sequence"/>
</dbReference>
<dbReference type="AlphaFoldDB" id="A0A1B7NJW6"/>
<feature type="non-terminal residue" evidence="1">
    <location>
        <position position="1"/>
    </location>
</feature>
<name>A0A1B7NJW6_9EURO</name>
<accession>A0A1B7NJW6</accession>
<reference evidence="1 2" key="1">
    <citation type="submission" date="2015-07" db="EMBL/GenBank/DDBJ databases">
        <title>Emmonsia species relationships and genome sequence.</title>
        <authorList>
            <person name="Cuomo C.A."/>
            <person name="Schwartz I.S."/>
            <person name="Kenyon C."/>
            <person name="de Hoog G.S."/>
            <person name="Govender N.P."/>
            <person name="Botha A."/>
            <person name="Moreno L."/>
            <person name="de Vries M."/>
            <person name="Munoz J.F."/>
            <person name="Stielow J.B."/>
        </authorList>
    </citation>
    <scope>NUCLEOTIDE SEQUENCE [LARGE SCALE GENOMIC DNA]</scope>
    <source>
        <strain evidence="1 2">CBS 136260</strain>
    </source>
</reference>
<proteinExistence type="predicted"/>